<evidence type="ECO:0000313" key="2">
    <source>
        <dbReference type="EMBL" id="AWB65827.1"/>
    </source>
</evidence>
<proteinExistence type="predicted"/>
<protein>
    <submittedName>
        <fullName evidence="2">Uncharacterized protein</fullName>
    </submittedName>
</protein>
<feature type="transmembrane region" description="Helical" evidence="1">
    <location>
        <begin position="7"/>
        <end position="30"/>
    </location>
</feature>
<dbReference type="Proteomes" id="UP000244441">
    <property type="component" value="Chromosome"/>
</dbReference>
<sequence>MFTLKNTLLANATSCILFGLAFVIWPLSIANWLSATSPAPELILQMVGAILVLNGAHLLWAASRQKPNSLLVKYFAIGDFSWVVATGGLISLGVAVTSSAGVILALLVALVVGMFGILQWRFSACTDN</sequence>
<feature type="transmembrane region" description="Helical" evidence="1">
    <location>
        <begin position="42"/>
        <end position="62"/>
    </location>
</feature>
<dbReference type="AlphaFoldDB" id="A0A2S0VNM8"/>
<keyword evidence="3" id="KW-1185">Reference proteome</keyword>
<dbReference type="OrthoDB" id="6401961at2"/>
<keyword evidence="1" id="KW-0472">Membrane</keyword>
<evidence type="ECO:0000256" key="1">
    <source>
        <dbReference type="SAM" id="Phobius"/>
    </source>
</evidence>
<organism evidence="2 3">
    <name type="scientific">Saccharobesus litoralis</name>
    <dbReference type="NCBI Taxonomy" id="2172099"/>
    <lineage>
        <taxon>Bacteria</taxon>
        <taxon>Pseudomonadati</taxon>
        <taxon>Pseudomonadota</taxon>
        <taxon>Gammaproteobacteria</taxon>
        <taxon>Alteromonadales</taxon>
        <taxon>Alteromonadaceae</taxon>
        <taxon>Saccharobesus</taxon>
    </lineage>
</organism>
<evidence type="ECO:0000313" key="3">
    <source>
        <dbReference type="Proteomes" id="UP000244441"/>
    </source>
</evidence>
<dbReference type="EMBL" id="CP026604">
    <property type="protein sequence ID" value="AWB65827.1"/>
    <property type="molecule type" value="Genomic_DNA"/>
</dbReference>
<keyword evidence="1" id="KW-0812">Transmembrane</keyword>
<accession>A0A2S0VNM8</accession>
<keyword evidence="1" id="KW-1133">Transmembrane helix</keyword>
<gene>
    <name evidence="2" type="ORF">C2869_04950</name>
</gene>
<dbReference type="RefSeq" id="WP_108601901.1">
    <property type="nucleotide sequence ID" value="NZ_CP026604.1"/>
</dbReference>
<dbReference type="KEGG" id="cate:C2869_04950"/>
<feature type="transmembrane region" description="Helical" evidence="1">
    <location>
        <begin position="74"/>
        <end position="96"/>
    </location>
</feature>
<reference evidence="2 3" key="1">
    <citation type="submission" date="2018-01" db="EMBL/GenBank/DDBJ databases">
        <title>Genome sequence of a Cantenovulum-like bacteria.</title>
        <authorList>
            <person name="Tan W.R."/>
            <person name="Lau N.-S."/>
            <person name="Go F."/>
            <person name="Amirul A.-A.A."/>
        </authorList>
    </citation>
    <scope>NUCLEOTIDE SEQUENCE [LARGE SCALE GENOMIC DNA]</scope>
    <source>
        <strain evidence="2 3">CCB-QB4</strain>
    </source>
</reference>
<name>A0A2S0VNM8_9ALTE</name>
<feature type="transmembrane region" description="Helical" evidence="1">
    <location>
        <begin position="102"/>
        <end position="122"/>
    </location>
</feature>